<dbReference type="InterPro" id="IPR011530">
    <property type="entry name" value="rRNA_adenine_dimethylase"/>
</dbReference>
<keyword evidence="2 7" id="KW-0698">rRNA processing</keyword>
<dbReference type="InterPro" id="IPR020596">
    <property type="entry name" value="rRNA_Ade_Mease_Trfase_CS"/>
</dbReference>
<keyword evidence="11" id="KW-1185">Reference proteome</keyword>
<keyword evidence="5 7" id="KW-0949">S-adenosyl-L-methionine</keyword>
<evidence type="ECO:0000256" key="2">
    <source>
        <dbReference type="ARBA" id="ARBA00022552"/>
    </source>
</evidence>
<dbReference type="InterPro" id="IPR001737">
    <property type="entry name" value="KsgA/Erm"/>
</dbReference>
<evidence type="ECO:0000256" key="7">
    <source>
        <dbReference type="HAMAP-Rule" id="MF_00607"/>
    </source>
</evidence>
<dbReference type="Gene3D" id="3.40.50.150">
    <property type="entry name" value="Vaccinia Virus protein VP39"/>
    <property type="match status" value="1"/>
</dbReference>
<dbReference type="STRING" id="1121883.SAMN02745226_00055"/>
<dbReference type="InterPro" id="IPR023165">
    <property type="entry name" value="rRNA_Ade_diMease-like_C"/>
</dbReference>
<dbReference type="SUPFAM" id="SSF53335">
    <property type="entry name" value="S-adenosyl-L-methionine-dependent methyltransferases"/>
    <property type="match status" value="1"/>
</dbReference>
<dbReference type="Pfam" id="PF00398">
    <property type="entry name" value="RrnaAD"/>
    <property type="match status" value="1"/>
</dbReference>
<keyword evidence="4 7" id="KW-0808">Transferase</keyword>
<dbReference type="InterPro" id="IPR020598">
    <property type="entry name" value="rRNA_Ade_methylase_Trfase_N"/>
</dbReference>
<dbReference type="PANTHER" id="PTHR11727:SF7">
    <property type="entry name" value="DIMETHYLADENOSINE TRANSFERASE-RELATED"/>
    <property type="match status" value="1"/>
</dbReference>
<sequence length="264" mass="30139">MKKYGVTLKKSLGQNFLSNETFAEKIVQLSEIEKTDTVLEIGAGAGTLTVALAQTGATIFAIEIDERMRPILQERLLTYENVHLIFSDFLALDTSFLPDGYKCVSNIPYYITAPILKKLLFTNFKFLTIMMQKEVGERLLEKPGSSNRGFLTVVLQTVANVQKVLTVPKSAFVPNPDVDSVVLKMTRKEQLPFSDNYELESYWNLVSNAFSQKRKTIYNNLKTFIDDKQKIEEILLKAGVQPNERPEGLTEEQFVALWREWKRI</sequence>
<comment type="catalytic activity">
    <reaction evidence="7">
        <text>adenosine(1518)/adenosine(1519) in 16S rRNA + 4 S-adenosyl-L-methionine = N(6)-dimethyladenosine(1518)/N(6)-dimethyladenosine(1519) in 16S rRNA + 4 S-adenosyl-L-homocysteine + 4 H(+)</text>
        <dbReference type="Rhea" id="RHEA:19609"/>
        <dbReference type="Rhea" id="RHEA-COMP:10232"/>
        <dbReference type="Rhea" id="RHEA-COMP:10233"/>
        <dbReference type="ChEBI" id="CHEBI:15378"/>
        <dbReference type="ChEBI" id="CHEBI:57856"/>
        <dbReference type="ChEBI" id="CHEBI:59789"/>
        <dbReference type="ChEBI" id="CHEBI:74411"/>
        <dbReference type="ChEBI" id="CHEBI:74493"/>
        <dbReference type="EC" id="2.1.1.182"/>
    </reaction>
</comment>
<dbReference type="EC" id="2.1.1.182" evidence="7"/>
<dbReference type="PROSITE" id="PS01131">
    <property type="entry name" value="RRNA_A_DIMETH"/>
    <property type="match status" value="1"/>
</dbReference>
<dbReference type="HAMAP" id="MF_00607">
    <property type="entry name" value="16SrRNA_methyltr_A"/>
    <property type="match status" value="1"/>
</dbReference>
<evidence type="ECO:0000256" key="5">
    <source>
        <dbReference type="ARBA" id="ARBA00022691"/>
    </source>
</evidence>
<evidence type="ECO:0000313" key="11">
    <source>
        <dbReference type="Proteomes" id="UP000184207"/>
    </source>
</evidence>
<dbReference type="RefSeq" id="WP_342742940.1">
    <property type="nucleotide sequence ID" value="NZ_FRDJ01000001.1"/>
</dbReference>
<feature type="binding site" evidence="7 8">
    <location>
        <position position="106"/>
    </location>
    <ligand>
        <name>S-adenosyl-L-methionine</name>
        <dbReference type="ChEBI" id="CHEBI:59789"/>
    </ligand>
</feature>
<feature type="binding site" evidence="7 8">
    <location>
        <position position="17"/>
    </location>
    <ligand>
        <name>S-adenosyl-L-methionine</name>
        <dbReference type="ChEBI" id="CHEBI:59789"/>
    </ligand>
</feature>
<comment type="function">
    <text evidence="7">Specifically dimethylates two adjacent adenosines (A1518 and A1519) in the loop of a conserved hairpin near the 3'-end of 16S rRNA in the 30S particle. May play a critical role in biogenesis of 30S subunits.</text>
</comment>
<dbReference type="GO" id="GO:0003723">
    <property type="term" value="F:RNA binding"/>
    <property type="evidence" value="ECO:0007669"/>
    <property type="project" value="UniProtKB-UniRule"/>
</dbReference>
<evidence type="ECO:0000256" key="6">
    <source>
        <dbReference type="ARBA" id="ARBA00022884"/>
    </source>
</evidence>
<dbReference type="PANTHER" id="PTHR11727">
    <property type="entry name" value="DIMETHYLADENOSINE TRANSFERASE"/>
    <property type="match status" value="1"/>
</dbReference>
<dbReference type="SMART" id="SM00650">
    <property type="entry name" value="rADc"/>
    <property type="match status" value="1"/>
</dbReference>
<name>A0A1M7RRT9_FERGO</name>
<dbReference type="InterPro" id="IPR029063">
    <property type="entry name" value="SAM-dependent_MTases_sf"/>
</dbReference>
<dbReference type="NCBIfam" id="TIGR00755">
    <property type="entry name" value="ksgA"/>
    <property type="match status" value="1"/>
</dbReference>
<keyword evidence="3 7" id="KW-0489">Methyltransferase</keyword>
<dbReference type="GO" id="GO:0005829">
    <property type="term" value="C:cytosol"/>
    <property type="evidence" value="ECO:0007669"/>
    <property type="project" value="TreeGrafter"/>
</dbReference>
<evidence type="ECO:0000313" key="10">
    <source>
        <dbReference type="EMBL" id="SHN48826.1"/>
    </source>
</evidence>
<accession>A0A1M7RRT9</accession>
<evidence type="ECO:0000256" key="4">
    <source>
        <dbReference type="ARBA" id="ARBA00022679"/>
    </source>
</evidence>
<dbReference type="PROSITE" id="PS51689">
    <property type="entry name" value="SAM_RNA_A_N6_MT"/>
    <property type="match status" value="1"/>
</dbReference>
<feature type="binding site" evidence="7 8">
    <location>
        <position position="88"/>
    </location>
    <ligand>
        <name>S-adenosyl-L-methionine</name>
        <dbReference type="ChEBI" id="CHEBI:59789"/>
    </ligand>
</feature>
<evidence type="ECO:0000256" key="3">
    <source>
        <dbReference type="ARBA" id="ARBA00022603"/>
    </source>
</evidence>
<evidence type="ECO:0000259" key="9">
    <source>
        <dbReference type="SMART" id="SM00650"/>
    </source>
</evidence>
<feature type="domain" description="Ribosomal RNA adenine methylase transferase N-terminal" evidence="9">
    <location>
        <begin position="22"/>
        <end position="189"/>
    </location>
</feature>
<keyword evidence="6 7" id="KW-0694">RNA-binding</keyword>
<feature type="binding site" evidence="7 8">
    <location>
        <position position="15"/>
    </location>
    <ligand>
        <name>S-adenosyl-L-methionine</name>
        <dbReference type="ChEBI" id="CHEBI:59789"/>
    </ligand>
</feature>
<evidence type="ECO:0000256" key="8">
    <source>
        <dbReference type="PROSITE-ProRule" id="PRU01026"/>
    </source>
</evidence>
<dbReference type="EMBL" id="FRDJ01000001">
    <property type="protein sequence ID" value="SHN48826.1"/>
    <property type="molecule type" value="Genomic_DNA"/>
</dbReference>
<comment type="subcellular location">
    <subcellularLocation>
        <location evidence="7">Cytoplasm</location>
    </subcellularLocation>
</comment>
<dbReference type="AlphaFoldDB" id="A0A1M7RRT9"/>
<evidence type="ECO:0000256" key="1">
    <source>
        <dbReference type="ARBA" id="ARBA00022490"/>
    </source>
</evidence>
<feature type="binding site" evidence="7 8">
    <location>
        <position position="42"/>
    </location>
    <ligand>
        <name>S-adenosyl-L-methionine</name>
        <dbReference type="ChEBI" id="CHEBI:59789"/>
    </ligand>
</feature>
<feature type="binding site" evidence="7 8">
    <location>
        <position position="63"/>
    </location>
    <ligand>
        <name>S-adenosyl-L-methionine</name>
        <dbReference type="ChEBI" id="CHEBI:59789"/>
    </ligand>
</feature>
<dbReference type="GO" id="GO:0052908">
    <property type="term" value="F:16S rRNA (adenine(1518)-N(6)/adenine(1519)-N(6))-dimethyltransferase activity"/>
    <property type="evidence" value="ECO:0007669"/>
    <property type="project" value="UniProtKB-EC"/>
</dbReference>
<organism evidence="10 11">
    <name type="scientific">Fervidobacterium gondwanense DSM 13020</name>
    <dbReference type="NCBI Taxonomy" id="1121883"/>
    <lineage>
        <taxon>Bacteria</taxon>
        <taxon>Thermotogati</taxon>
        <taxon>Thermotogota</taxon>
        <taxon>Thermotogae</taxon>
        <taxon>Thermotogales</taxon>
        <taxon>Fervidobacteriaceae</taxon>
        <taxon>Fervidobacterium</taxon>
    </lineage>
</organism>
<gene>
    <name evidence="7" type="primary">rsmA</name>
    <name evidence="7" type="synonym">ksgA</name>
    <name evidence="10" type="ORF">SAMN02745226_00055</name>
</gene>
<dbReference type="CDD" id="cd02440">
    <property type="entry name" value="AdoMet_MTases"/>
    <property type="match status" value="1"/>
</dbReference>
<dbReference type="Gene3D" id="1.10.8.100">
    <property type="entry name" value="Ribosomal RNA adenine dimethylase-like, domain 2"/>
    <property type="match status" value="1"/>
</dbReference>
<comment type="similarity">
    <text evidence="7">Belongs to the class I-like SAM-binding methyltransferase superfamily. rRNA adenine N(6)-methyltransferase family. RsmA subfamily.</text>
</comment>
<protein>
    <recommendedName>
        <fullName evidence="7">Ribosomal RNA small subunit methyltransferase A</fullName>
        <ecNumber evidence="7">2.1.1.182</ecNumber>
    </recommendedName>
    <alternativeName>
        <fullName evidence="7">16S rRNA (adenine(1518)-N(6)/adenine(1519)-N(6))-dimethyltransferase</fullName>
    </alternativeName>
    <alternativeName>
        <fullName evidence="7">16S rRNA dimethyladenosine transferase</fullName>
    </alternativeName>
    <alternativeName>
        <fullName evidence="7">16S rRNA dimethylase</fullName>
    </alternativeName>
    <alternativeName>
        <fullName evidence="7">S-adenosylmethionine-6-N', N'-adenosyl(rRNA) dimethyltransferase</fullName>
    </alternativeName>
</protein>
<keyword evidence="1 7" id="KW-0963">Cytoplasm</keyword>
<dbReference type="Proteomes" id="UP000184207">
    <property type="component" value="Unassembled WGS sequence"/>
</dbReference>
<reference evidence="11" key="1">
    <citation type="submission" date="2016-12" db="EMBL/GenBank/DDBJ databases">
        <authorList>
            <person name="Varghese N."/>
            <person name="Submissions S."/>
        </authorList>
    </citation>
    <scope>NUCLEOTIDE SEQUENCE [LARGE SCALE GENOMIC DNA]</scope>
    <source>
        <strain evidence="11">DSM 13020</strain>
    </source>
</reference>
<proteinExistence type="inferred from homology"/>